<reference evidence="5" key="1">
    <citation type="submission" date="2022-11" db="UniProtKB">
        <authorList>
            <consortium name="WormBaseParasite"/>
        </authorList>
    </citation>
    <scope>IDENTIFICATION</scope>
</reference>
<dbReference type="InterPro" id="IPR001870">
    <property type="entry name" value="B30.2/SPRY"/>
</dbReference>
<feature type="region of interest" description="Disordered" evidence="1">
    <location>
        <begin position="1"/>
        <end position="79"/>
    </location>
</feature>
<dbReference type="Pfam" id="PF00622">
    <property type="entry name" value="SPRY"/>
    <property type="match status" value="1"/>
</dbReference>
<feature type="compositionally biased region" description="Polar residues" evidence="1">
    <location>
        <begin position="336"/>
        <end position="359"/>
    </location>
</feature>
<evidence type="ECO:0000256" key="1">
    <source>
        <dbReference type="SAM" id="MobiDB-lite"/>
    </source>
</evidence>
<dbReference type="InterPro" id="IPR050618">
    <property type="entry name" value="Ubq-SigPath_Reg"/>
</dbReference>
<dbReference type="InterPro" id="IPR035782">
    <property type="entry name" value="SPRY_RanBP9/10"/>
</dbReference>
<dbReference type="PROSITE" id="PS50897">
    <property type="entry name" value="CTLH"/>
    <property type="match status" value="1"/>
</dbReference>
<accession>A0A915N333</accession>
<feature type="domain" description="CTLH" evidence="3">
    <location>
        <begin position="414"/>
        <end position="471"/>
    </location>
</feature>
<evidence type="ECO:0000259" key="2">
    <source>
        <dbReference type="PROSITE" id="PS50188"/>
    </source>
</evidence>
<feature type="domain" description="B30.2/SPRY" evidence="2">
    <location>
        <begin position="81"/>
        <end position="273"/>
    </location>
</feature>
<dbReference type="AlphaFoldDB" id="A0A915N333"/>
<dbReference type="SMART" id="SM00449">
    <property type="entry name" value="SPRY"/>
    <property type="match status" value="1"/>
</dbReference>
<feature type="region of interest" description="Disordered" evidence="1">
    <location>
        <begin position="535"/>
        <end position="647"/>
    </location>
</feature>
<proteinExistence type="predicted"/>
<feature type="compositionally biased region" description="Polar residues" evidence="1">
    <location>
        <begin position="597"/>
        <end position="613"/>
    </location>
</feature>
<evidence type="ECO:0000313" key="5">
    <source>
        <dbReference type="WBParaSite" id="scaffold7593_cov172.g12218"/>
    </source>
</evidence>
<dbReference type="WBParaSite" id="scaffold7593_cov172.g12218">
    <property type="protein sequence ID" value="scaffold7593_cov172.g12218"/>
    <property type="gene ID" value="scaffold7593_cov172.g12218"/>
</dbReference>
<dbReference type="InterPro" id="IPR013320">
    <property type="entry name" value="ConA-like_dom_sf"/>
</dbReference>
<evidence type="ECO:0000313" key="4">
    <source>
        <dbReference type="Proteomes" id="UP000887561"/>
    </source>
</evidence>
<dbReference type="InterPro" id="IPR013144">
    <property type="entry name" value="CRA_dom"/>
</dbReference>
<protein>
    <submittedName>
        <fullName evidence="5">Uncharacterized protein</fullName>
    </submittedName>
</protein>
<dbReference type="Proteomes" id="UP000887561">
    <property type="component" value="Unplaced"/>
</dbReference>
<name>A0A915N333_MELJA</name>
<dbReference type="SUPFAM" id="SSF49899">
    <property type="entry name" value="Concanavalin A-like lectins/glucanases"/>
    <property type="match status" value="1"/>
</dbReference>
<sequence length="921" mass="100894">MEEQQRNDDIPMIDGAEASSGSSSAANNTLSSSSSSAQRFSIVDVLGNDDSMNSSGGGLSSDGKEGGSNSAIATIVPVPPDPMHSKLPRIWSKTDRWSLPQQNNSVSQQLPILELSADFLRVTKRKGTNQNSKDAAAVRANRPIPRSCIVYYFEITVVSKGQDGFMGIGLSEKNVSLNRLPGWDPISYGYHGDDGNFFSSSGKGVEYGPTFTTGDVIGCGLNFVTRQLFFTKNGQHLGVANALSIPLNNDLFPTIGMQTADEMIDANFGQKPFLFDMRSELKMAEKATMSNINAIELPAEKVLWMNSLVSNWMAHEGYSRALDALNRATGGGTRGELSQQLAKSDSQGSTITFDSKDSQSPTVAAEKVAEVVMNSMIGLLGGNGGENPSTQPQGGGGNVRRSVVRSVQEALYEEMEQRRILVRMVKKGQLADAIDKIEQLFPSLFETNRQLALLIKTQHFIEMYKEITKVGKVWVNNLAIISVPVGRGIEKRSDRVLECFTDRFSSWKSPFWVEDGHSWVEDGHSWVEDGHSWVEDGELPSLPQEHQQSNNLNENNSLSTKQFNNNNLSSPSPRPSSSRGGKRSASAVDDDDDFTMIPSSSNDEGKNLNSATDLHNPVKRRSSNEDNEHTNSSQQQNGNSTNNFPKRDDFMEISEESRDGVSSSICATTLEAMSNGDGRSNGCSLLVGTPPTSTTIIKEEDSSEFVSGNEDELELTLDGFKMDVECEDAKDGLTEYGGFSTMEEQKQFIRYAPLLEYGQEISRFAMKMDNISNVGVEDGQSVQSCAALRHRMNAAFSLLCYRDPSHSTNFYLLEQTQRDIVAKALNAAIIESHGKDGTSPLEKCLNRARFIREQALTYSASAVFTDANRLLFGEGEGGCLDACGNNEKPEVNQEEGIDVIKAPFTHLPKTPQRLKETKKNL</sequence>
<dbReference type="InterPro" id="IPR043136">
    <property type="entry name" value="B30.2/SPRY_sf"/>
</dbReference>
<dbReference type="InterPro" id="IPR003877">
    <property type="entry name" value="SPRY_dom"/>
</dbReference>
<dbReference type="CDD" id="cd12909">
    <property type="entry name" value="SPRY_RanBP9_10"/>
    <property type="match status" value="1"/>
</dbReference>
<dbReference type="SMART" id="SM00757">
    <property type="entry name" value="CRA"/>
    <property type="match status" value="1"/>
</dbReference>
<feature type="compositionally biased region" description="Low complexity" evidence="1">
    <location>
        <begin position="544"/>
        <end position="559"/>
    </location>
</feature>
<keyword evidence="4" id="KW-1185">Reference proteome</keyword>
<feature type="region of interest" description="Disordered" evidence="1">
    <location>
        <begin position="381"/>
        <end position="400"/>
    </location>
</feature>
<dbReference type="InterPro" id="IPR006595">
    <property type="entry name" value="CTLH_C"/>
</dbReference>
<feature type="compositionally biased region" description="Low complexity" evidence="1">
    <location>
        <begin position="16"/>
        <end position="37"/>
    </location>
</feature>
<feature type="compositionally biased region" description="Low complexity" evidence="1">
    <location>
        <begin position="569"/>
        <end position="587"/>
    </location>
</feature>
<evidence type="ECO:0000259" key="3">
    <source>
        <dbReference type="PROSITE" id="PS50897"/>
    </source>
</evidence>
<dbReference type="PANTHER" id="PTHR12864">
    <property type="entry name" value="RAN BINDING PROTEIN 9-RELATED"/>
    <property type="match status" value="1"/>
</dbReference>
<feature type="region of interest" description="Disordered" evidence="1">
    <location>
        <begin position="330"/>
        <end position="359"/>
    </location>
</feature>
<dbReference type="PROSITE" id="PS50188">
    <property type="entry name" value="B302_SPRY"/>
    <property type="match status" value="1"/>
</dbReference>
<feature type="compositionally biased region" description="Low complexity" evidence="1">
    <location>
        <begin position="630"/>
        <end position="643"/>
    </location>
</feature>
<dbReference type="Gene3D" id="2.60.120.920">
    <property type="match status" value="1"/>
</dbReference>
<organism evidence="4 5">
    <name type="scientific">Meloidogyne javanica</name>
    <name type="common">Root-knot nematode worm</name>
    <dbReference type="NCBI Taxonomy" id="6303"/>
    <lineage>
        <taxon>Eukaryota</taxon>
        <taxon>Metazoa</taxon>
        <taxon>Ecdysozoa</taxon>
        <taxon>Nematoda</taxon>
        <taxon>Chromadorea</taxon>
        <taxon>Rhabditida</taxon>
        <taxon>Tylenchina</taxon>
        <taxon>Tylenchomorpha</taxon>
        <taxon>Tylenchoidea</taxon>
        <taxon>Meloidogynidae</taxon>
        <taxon>Meloidogyninae</taxon>
        <taxon>Meloidogyne</taxon>
        <taxon>Meloidogyne incognita group</taxon>
    </lineage>
</organism>
<dbReference type="SMART" id="SM00668">
    <property type="entry name" value="CTLH"/>
    <property type="match status" value="1"/>
</dbReference>